<feature type="domain" description="Ionotropic glutamate receptor C-terminal" evidence="22">
    <location>
        <begin position="55"/>
        <end position="435"/>
    </location>
</feature>
<evidence type="ECO:0000313" key="25">
    <source>
        <dbReference type="Proteomes" id="UP000250275"/>
    </source>
</evidence>
<sequence>MHYEKNYTGNARFYGFCVDLLEAVAREVGFSYRLELVPDRKYGAKDPETGEWNGIVRELMRHEQPYVMLKSRGNFSGNARYEGFCIDLLKEIAHMVGFAYRIELVPDGKYGVYDYETGEWNGIVRQLMDKKADLAVGSMTINYARESVIDFTKPFMNLGISILFKVPTSHPARLFSFMNPLAIQIWLYVLAAYVLVSVMMFVVARISPYEWNNPHPCHAGSELVENQFSLANSFWFTIGTLMQQGSDLNPKKPRNISMYKFGQATSTRIVGGIWWFFTLIIISSYTANLAAFLTVERMITPIENAEDLASQTDIAYGTLDSGSTMTFFRDSMIETYKKMWRFMENKKPSVFVPTYEEGIQRVLQGDYAFLMESTMLDYIVQRDCNLTQIGGLLDSKGYGIATPMGSPWRDKISLAILELQEKGEIQMLYDKWWKSPGDTCMRTEKGKESKANSLGVDNIGGVFVVLLCGLAFAVLIAIFEFCYSTRRNTPAERRSSLGVPTVELPPHVHMHHHAPPPHDYDGT</sequence>
<feature type="transmembrane region" description="Helical" evidence="21">
    <location>
        <begin position="273"/>
        <end position="295"/>
    </location>
</feature>
<evidence type="ECO:0000256" key="18">
    <source>
        <dbReference type="PIRSR" id="PIRSR601508-1"/>
    </source>
</evidence>
<keyword evidence="15" id="KW-0407">Ion channel</keyword>
<reference evidence="24 25" key="1">
    <citation type="submission" date="2015-07" db="EMBL/GenBank/DDBJ databases">
        <title>The genome of Eufriesea mexicana.</title>
        <authorList>
            <person name="Pan H."/>
            <person name="Kapheim K."/>
        </authorList>
    </citation>
    <scope>NUCLEOTIDE SEQUENCE [LARGE SCALE GENOMIC DNA]</scope>
    <source>
        <strain evidence="24">0111107269</strain>
        <tissue evidence="24">Whole body</tissue>
    </source>
</reference>
<keyword evidence="4 21" id="KW-0812">Transmembrane</keyword>
<evidence type="ECO:0000256" key="16">
    <source>
        <dbReference type="ARBA" id="ARBA00034104"/>
    </source>
</evidence>
<dbReference type="Pfam" id="PF00060">
    <property type="entry name" value="Lig_chan"/>
    <property type="match status" value="1"/>
</dbReference>
<feature type="site" description="Interaction with the cone snail toxin Con-ikot-ikot" evidence="19">
    <location>
        <position position="329"/>
    </location>
</feature>
<feature type="binding site" evidence="18">
    <location>
        <position position="324"/>
    </location>
    <ligand>
        <name>L-glutamate</name>
        <dbReference type="ChEBI" id="CHEBI:29985"/>
    </ligand>
</feature>
<evidence type="ECO:0000256" key="11">
    <source>
        <dbReference type="ARBA" id="ARBA00023180"/>
    </source>
</evidence>
<protein>
    <submittedName>
        <fullName evidence="24">Glutamate receptor, ionotropic kainate 2</fullName>
    </submittedName>
</protein>
<evidence type="ECO:0000256" key="8">
    <source>
        <dbReference type="ARBA" id="ARBA00023065"/>
    </source>
</evidence>
<keyword evidence="6 21" id="KW-1133">Transmembrane helix</keyword>
<comment type="similarity">
    <text evidence="1">Belongs to the glutamate-gated ion channel (TC 1.A.10.1) family.</text>
</comment>
<keyword evidence="10 24" id="KW-0675">Receptor</keyword>
<dbReference type="Proteomes" id="UP000250275">
    <property type="component" value="Unassembled WGS sequence"/>
</dbReference>
<evidence type="ECO:0000256" key="19">
    <source>
        <dbReference type="PIRSR" id="PIRSR601508-2"/>
    </source>
</evidence>
<feature type="binding site" evidence="18">
    <location>
        <position position="140"/>
    </location>
    <ligand>
        <name>L-glutamate</name>
        <dbReference type="ChEBI" id="CHEBI:29985"/>
    </ligand>
</feature>
<dbReference type="SUPFAM" id="SSF53850">
    <property type="entry name" value="Periplasmic binding protein-like II"/>
    <property type="match status" value="2"/>
</dbReference>
<keyword evidence="5" id="KW-0732">Signal</keyword>
<keyword evidence="3" id="KW-1003">Cell membrane</keyword>
<dbReference type="PRINTS" id="PR00177">
    <property type="entry name" value="NMDARECEPTOR"/>
</dbReference>
<evidence type="ECO:0000256" key="7">
    <source>
        <dbReference type="ARBA" id="ARBA00023018"/>
    </source>
</evidence>
<feature type="disulfide bond" evidence="20">
    <location>
        <begin position="384"/>
        <end position="440"/>
    </location>
</feature>
<evidence type="ECO:0000256" key="1">
    <source>
        <dbReference type="ARBA" id="ARBA00008685"/>
    </source>
</evidence>
<organism evidence="24 25">
    <name type="scientific">Eufriesea mexicana</name>
    <dbReference type="NCBI Taxonomy" id="516756"/>
    <lineage>
        <taxon>Eukaryota</taxon>
        <taxon>Metazoa</taxon>
        <taxon>Ecdysozoa</taxon>
        <taxon>Arthropoda</taxon>
        <taxon>Hexapoda</taxon>
        <taxon>Insecta</taxon>
        <taxon>Pterygota</taxon>
        <taxon>Neoptera</taxon>
        <taxon>Endopterygota</taxon>
        <taxon>Hymenoptera</taxon>
        <taxon>Apocrita</taxon>
        <taxon>Aculeata</taxon>
        <taxon>Apoidea</taxon>
        <taxon>Anthophila</taxon>
        <taxon>Apidae</taxon>
        <taxon>Eufriesea</taxon>
    </lineage>
</organism>
<dbReference type="Gene3D" id="3.40.190.10">
    <property type="entry name" value="Periplasmic binding protein-like II"/>
    <property type="match status" value="3"/>
</dbReference>
<evidence type="ECO:0000256" key="9">
    <source>
        <dbReference type="ARBA" id="ARBA00023136"/>
    </source>
</evidence>
<dbReference type="AlphaFoldDB" id="A0A310S9R6"/>
<evidence type="ECO:0000256" key="2">
    <source>
        <dbReference type="ARBA" id="ARBA00022448"/>
    </source>
</evidence>
<dbReference type="EMBL" id="KQ762793">
    <property type="protein sequence ID" value="OAD55475.1"/>
    <property type="molecule type" value="Genomic_DNA"/>
</dbReference>
<dbReference type="FunFam" id="3.40.190.10:FF:000060">
    <property type="entry name" value="Glutamate receptor ionotropic, kainate 1"/>
    <property type="match status" value="1"/>
</dbReference>
<gene>
    <name evidence="24" type="ORF">WN48_04790</name>
</gene>
<evidence type="ECO:0000256" key="13">
    <source>
        <dbReference type="ARBA" id="ARBA00023273"/>
    </source>
</evidence>
<dbReference type="Gene3D" id="1.10.287.70">
    <property type="match status" value="1"/>
</dbReference>
<dbReference type="SMART" id="SM00079">
    <property type="entry name" value="PBPe"/>
    <property type="match status" value="1"/>
</dbReference>
<keyword evidence="9 21" id="KW-0472">Membrane</keyword>
<evidence type="ECO:0000259" key="23">
    <source>
        <dbReference type="SMART" id="SM00918"/>
    </source>
</evidence>
<evidence type="ECO:0000256" key="12">
    <source>
        <dbReference type="ARBA" id="ARBA00023257"/>
    </source>
</evidence>
<dbReference type="PANTHER" id="PTHR18966">
    <property type="entry name" value="IONOTROPIC GLUTAMATE RECEPTOR"/>
    <property type="match status" value="1"/>
</dbReference>
<feature type="domain" description="Ionotropic glutamate receptor L-glutamate and glycine-binding" evidence="23">
    <location>
        <begin position="2"/>
        <end position="61"/>
    </location>
</feature>
<name>A0A310S9R6_9HYME</name>
<keyword evidence="20" id="KW-1015">Disulfide bond</keyword>
<dbReference type="GO" id="GO:0042734">
    <property type="term" value="C:presynaptic membrane"/>
    <property type="evidence" value="ECO:0007669"/>
    <property type="project" value="UniProtKB-SubCell"/>
</dbReference>
<feature type="transmembrane region" description="Helical" evidence="21">
    <location>
        <begin position="459"/>
        <end position="479"/>
    </location>
</feature>
<dbReference type="FunFam" id="3.40.190.10:FF:000072">
    <property type="entry name" value="glutamate receptor ionotropic, kainate 4"/>
    <property type="match status" value="1"/>
</dbReference>
<feature type="binding site" evidence="18">
    <location>
        <position position="145"/>
    </location>
    <ligand>
        <name>L-glutamate</name>
        <dbReference type="ChEBI" id="CHEBI:29985"/>
    </ligand>
</feature>
<dbReference type="SMART" id="SM00918">
    <property type="entry name" value="Lig_chan-Glu_bd"/>
    <property type="match status" value="2"/>
</dbReference>
<evidence type="ECO:0000256" key="3">
    <source>
        <dbReference type="ARBA" id="ARBA00022475"/>
    </source>
</evidence>
<evidence type="ECO:0000313" key="24">
    <source>
        <dbReference type="EMBL" id="OAD55475.1"/>
    </source>
</evidence>
<keyword evidence="12" id="KW-0628">Postsynaptic cell membrane</keyword>
<keyword evidence="11" id="KW-0325">Glycoprotein</keyword>
<dbReference type="FunFam" id="3.40.190.10:FF:000167">
    <property type="entry name" value="Eye-enriched kainate receptor, isoform B"/>
    <property type="match status" value="1"/>
</dbReference>
<comment type="subcellular location">
    <subcellularLocation>
        <location evidence="16">Postsynaptic cell membrane</location>
        <topology evidence="16">Multi-pass membrane protein</topology>
    </subcellularLocation>
    <subcellularLocation>
        <location evidence="17">Presynaptic cell membrane</location>
        <topology evidence="17">Multi-pass membrane protein</topology>
    </subcellularLocation>
</comment>
<evidence type="ECO:0000256" key="15">
    <source>
        <dbReference type="ARBA" id="ARBA00023303"/>
    </source>
</evidence>
<proteinExistence type="inferred from homology"/>
<accession>A0A310S9R6</accession>
<dbReference type="GO" id="GO:0038023">
    <property type="term" value="F:signaling receptor activity"/>
    <property type="evidence" value="ECO:0007669"/>
    <property type="project" value="InterPro"/>
</dbReference>
<dbReference type="InterPro" id="IPR019594">
    <property type="entry name" value="Glu/Gly-bd"/>
</dbReference>
<evidence type="ECO:0000256" key="17">
    <source>
        <dbReference type="ARBA" id="ARBA00034107"/>
    </source>
</evidence>
<dbReference type="InterPro" id="IPR015683">
    <property type="entry name" value="Ionotropic_Glu_rcpt"/>
</dbReference>
<dbReference type="Pfam" id="PF10613">
    <property type="entry name" value="Lig_chan-Glu_bd"/>
    <property type="match status" value="1"/>
</dbReference>
<feature type="site" description="Crucial to convey clamshell closure to channel opening" evidence="19">
    <location>
        <position position="302"/>
    </location>
</feature>
<evidence type="ECO:0000259" key="22">
    <source>
        <dbReference type="SMART" id="SM00079"/>
    </source>
</evidence>
<evidence type="ECO:0000256" key="10">
    <source>
        <dbReference type="ARBA" id="ARBA00023170"/>
    </source>
</evidence>
<feature type="domain" description="Ionotropic glutamate receptor L-glutamate and glycine-binding" evidence="23">
    <location>
        <begin position="65"/>
        <end position="129"/>
    </location>
</feature>
<dbReference type="OrthoDB" id="5984008at2759"/>
<keyword evidence="7" id="KW-0770">Synapse</keyword>
<evidence type="ECO:0000256" key="20">
    <source>
        <dbReference type="PIRSR" id="PIRSR601508-3"/>
    </source>
</evidence>
<evidence type="ECO:0000256" key="4">
    <source>
        <dbReference type="ARBA" id="ARBA00022692"/>
    </source>
</evidence>
<keyword evidence="2" id="KW-0813">Transport</keyword>
<keyword evidence="14" id="KW-1071">Ligand-gated ion channel</keyword>
<evidence type="ECO:0000256" key="6">
    <source>
        <dbReference type="ARBA" id="ARBA00022989"/>
    </source>
</evidence>
<feature type="binding site" evidence="18">
    <location>
        <position position="323"/>
    </location>
    <ligand>
        <name>L-glutamate</name>
        <dbReference type="ChEBI" id="CHEBI:29985"/>
    </ligand>
</feature>
<keyword evidence="13" id="KW-0966">Cell projection</keyword>
<dbReference type="InterPro" id="IPR001508">
    <property type="entry name" value="Iono_Glu_rcpt_met"/>
</dbReference>
<evidence type="ECO:0000256" key="21">
    <source>
        <dbReference type="SAM" id="Phobius"/>
    </source>
</evidence>
<dbReference type="InterPro" id="IPR001320">
    <property type="entry name" value="Iontro_rcpt_C"/>
</dbReference>
<keyword evidence="25" id="KW-1185">Reference proteome</keyword>
<dbReference type="GO" id="GO:0045211">
    <property type="term" value="C:postsynaptic membrane"/>
    <property type="evidence" value="ECO:0007669"/>
    <property type="project" value="UniProtKB-SubCell"/>
</dbReference>
<keyword evidence="8" id="KW-0406">Ion transport</keyword>
<evidence type="ECO:0000256" key="5">
    <source>
        <dbReference type="ARBA" id="ARBA00022729"/>
    </source>
</evidence>
<dbReference type="GO" id="GO:0015276">
    <property type="term" value="F:ligand-gated monoatomic ion channel activity"/>
    <property type="evidence" value="ECO:0007669"/>
    <property type="project" value="InterPro"/>
</dbReference>
<feature type="transmembrane region" description="Helical" evidence="21">
    <location>
        <begin position="185"/>
        <end position="206"/>
    </location>
</feature>
<feature type="binding site" evidence="18">
    <location>
        <position position="372"/>
    </location>
    <ligand>
        <name>L-glutamate</name>
        <dbReference type="ChEBI" id="CHEBI:29985"/>
    </ligand>
</feature>
<evidence type="ECO:0000256" key="14">
    <source>
        <dbReference type="ARBA" id="ARBA00023286"/>
    </source>
</evidence>
<dbReference type="FunFam" id="1.10.287.70:FF:000010">
    <property type="entry name" value="Putative glutamate receptor ionotropic kainate 1"/>
    <property type="match status" value="1"/>
</dbReference>